<organism evidence="1 2">
    <name type="scientific">Ramlibacter rhizophilus</name>
    <dbReference type="NCBI Taxonomy" id="1781167"/>
    <lineage>
        <taxon>Bacteria</taxon>
        <taxon>Pseudomonadati</taxon>
        <taxon>Pseudomonadota</taxon>
        <taxon>Betaproteobacteria</taxon>
        <taxon>Burkholderiales</taxon>
        <taxon>Comamonadaceae</taxon>
        <taxon>Ramlibacter</taxon>
    </lineage>
</organism>
<gene>
    <name evidence="1" type="ORF">EZ242_19665</name>
</gene>
<proteinExistence type="predicted"/>
<evidence type="ECO:0000313" key="1">
    <source>
        <dbReference type="EMBL" id="TFY96892.1"/>
    </source>
</evidence>
<dbReference type="EMBL" id="SMLL01000008">
    <property type="protein sequence ID" value="TFY96892.1"/>
    <property type="molecule type" value="Genomic_DNA"/>
</dbReference>
<reference evidence="1 2" key="1">
    <citation type="submission" date="2019-03" db="EMBL/GenBank/DDBJ databases">
        <title>Ramlibacter rhizophilus CCTCC AB2015357, whole genome shotgun sequence.</title>
        <authorList>
            <person name="Zhang X."/>
            <person name="Feng G."/>
            <person name="Zhu H."/>
        </authorList>
    </citation>
    <scope>NUCLEOTIDE SEQUENCE [LARGE SCALE GENOMIC DNA]</scope>
    <source>
        <strain evidence="1 2">CCTCC AB2015357</strain>
    </source>
</reference>
<dbReference type="RefSeq" id="WP_135286903.1">
    <property type="nucleotide sequence ID" value="NZ_SMLL01000008.1"/>
</dbReference>
<comment type="caution">
    <text evidence="1">The sequence shown here is derived from an EMBL/GenBank/DDBJ whole genome shotgun (WGS) entry which is preliminary data.</text>
</comment>
<dbReference type="AlphaFoldDB" id="A0A4Z0BCG4"/>
<protein>
    <recommendedName>
        <fullName evidence="3">PilZ domain-containing protein</fullName>
    </recommendedName>
</protein>
<evidence type="ECO:0008006" key="3">
    <source>
        <dbReference type="Google" id="ProtNLM"/>
    </source>
</evidence>
<keyword evidence="2" id="KW-1185">Reference proteome</keyword>
<evidence type="ECO:0000313" key="2">
    <source>
        <dbReference type="Proteomes" id="UP000297564"/>
    </source>
</evidence>
<dbReference type="Proteomes" id="UP000297564">
    <property type="component" value="Unassembled WGS sequence"/>
</dbReference>
<sequence length="96" mass="10717">MVLLDRRAHARESLRLRLRLADGRAARTVNVCPAGLYLLMPPGATLDPWVSIEFVLPSARLRFRAVGEVLRVEPRRRGTGVAMRLHAHTIQSLGNP</sequence>
<dbReference type="OrthoDB" id="8907644at2"/>
<name>A0A4Z0BCG4_9BURK</name>
<accession>A0A4Z0BCG4</accession>